<dbReference type="InterPro" id="IPR036451">
    <property type="entry name" value="CblAdoTrfase-like_sf"/>
</dbReference>
<comment type="similarity">
    <text evidence="4">Belongs to the Cob(I)alamin adenosyltransferase family.</text>
</comment>
<name>A0ABT2ETD8_9BACT</name>
<evidence type="ECO:0000256" key="4">
    <source>
        <dbReference type="RuleBase" id="RU366026"/>
    </source>
</evidence>
<reference evidence="6 7" key="1">
    <citation type="submission" date="2022-08" db="EMBL/GenBank/DDBJ databases">
        <title>Bacterial and archaeal communities from various locations to study Microbial Dark Matter (Phase II).</title>
        <authorList>
            <person name="Stepanauskas R."/>
        </authorList>
    </citation>
    <scope>NUCLEOTIDE SEQUENCE [LARGE SCALE GENOMIC DNA]</scope>
    <source>
        <strain evidence="6 7">PD1</strain>
    </source>
</reference>
<dbReference type="Pfam" id="PF01923">
    <property type="entry name" value="Cob_adeno_trans"/>
    <property type="match status" value="1"/>
</dbReference>
<organism evidence="6 7">
    <name type="scientific">Candidatus Fervidibacter sacchari</name>
    <dbReference type="NCBI Taxonomy" id="1448929"/>
    <lineage>
        <taxon>Bacteria</taxon>
        <taxon>Candidatus Fervidibacterota</taxon>
        <taxon>Candidatus Fervidibacter</taxon>
    </lineage>
</organism>
<evidence type="ECO:0000256" key="1">
    <source>
        <dbReference type="ARBA" id="ARBA00022679"/>
    </source>
</evidence>
<dbReference type="PANTHER" id="PTHR12213:SF0">
    <property type="entry name" value="CORRINOID ADENOSYLTRANSFERASE MMAB"/>
    <property type="match status" value="1"/>
</dbReference>
<comment type="caution">
    <text evidence="6">The sequence shown here is derived from an EMBL/GenBank/DDBJ whole genome shotgun (WGS) entry which is preliminary data.</text>
</comment>
<dbReference type="EMBL" id="JANUCP010000006">
    <property type="protein sequence ID" value="MCS3920696.1"/>
    <property type="molecule type" value="Genomic_DNA"/>
</dbReference>
<dbReference type="SUPFAM" id="SSF89028">
    <property type="entry name" value="Cobalamin adenosyltransferase-like"/>
    <property type="match status" value="1"/>
</dbReference>
<keyword evidence="1 4" id="KW-0808">Transferase</keyword>
<comment type="catalytic activity">
    <reaction evidence="4">
        <text>2 cob(II)alamin + reduced [electron-transfer flavoprotein] + 2 ATP = 2 adenosylcob(III)alamin + 2 triphosphate + oxidized [electron-transfer flavoprotein] + 3 H(+)</text>
        <dbReference type="Rhea" id="RHEA:28671"/>
        <dbReference type="Rhea" id="RHEA-COMP:10685"/>
        <dbReference type="Rhea" id="RHEA-COMP:10686"/>
        <dbReference type="ChEBI" id="CHEBI:15378"/>
        <dbReference type="ChEBI" id="CHEBI:16304"/>
        <dbReference type="ChEBI" id="CHEBI:18036"/>
        <dbReference type="ChEBI" id="CHEBI:18408"/>
        <dbReference type="ChEBI" id="CHEBI:30616"/>
        <dbReference type="ChEBI" id="CHEBI:57692"/>
        <dbReference type="ChEBI" id="CHEBI:58307"/>
        <dbReference type="EC" id="2.5.1.17"/>
    </reaction>
</comment>
<comment type="pathway">
    <text evidence="4">Cofactor biosynthesis; adenosylcobalamin biosynthesis; adenosylcobalamin from cob(II)yrinate a,c-diamide: step 2/7.</text>
</comment>
<dbReference type="NCBIfam" id="TIGR00636">
    <property type="entry name" value="PduO_Nterm"/>
    <property type="match status" value="1"/>
</dbReference>
<dbReference type="InterPro" id="IPR016030">
    <property type="entry name" value="CblAdoTrfase-like"/>
</dbReference>
<feature type="domain" description="Cobalamin adenosyltransferase-like" evidence="5">
    <location>
        <begin position="3"/>
        <end position="163"/>
    </location>
</feature>
<dbReference type="Proteomes" id="UP001204798">
    <property type="component" value="Unassembled WGS sequence"/>
</dbReference>
<dbReference type="InterPro" id="IPR029499">
    <property type="entry name" value="PduO-typ"/>
</dbReference>
<accession>A0ABT2ETD8</accession>
<keyword evidence="3 4" id="KW-0067">ATP-binding</keyword>
<dbReference type="RefSeq" id="WP_259100734.1">
    <property type="nucleotide sequence ID" value="NZ_CP130454.1"/>
</dbReference>
<keyword evidence="2 4" id="KW-0547">Nucleotide-binding</keyword>
<evidence type="ECO:0000259" key="5">
    <source>
        <dbReference type="Pfam" id="PF01923"/>
    </source>
</evidence>
<dbReference type="GO" id="GO:0008817">
    <property type="term" value="F:corrinoid adenosyltransferase activity"/>
    <property type="evidence" value="ECO:0007669"/>
    <property type="project" value="UniProtKB-EC"/>
</dbReference>
<evidence type="ECO:0000313" key="6">
    <source>
        <dbReference type="EMBL" id="MCS3920696.1"/>
    </source>
</evidence>
<dbReference type="EC" id="2.5.1.17" evidence="4"/>
<keyword evidence="4" id="KW-0169">Cobalamin biosynthesis</keyword>
<proteinExistence type="inferred from homology"/>
<sequence>MRLYTKRGDNGMTDLMGGRVRKNHPRVEAYGTIDELNSVLGMVRTVLADKQLARMVERVQRDLFVIGAELATSPNLKPPMKLSRSRLKALEREIDAFQIEAPTPRLFVLPGGSLAGALAHFARTVCRRAERCIVALSERETVRPLVLQYLNRLSDWLFALALVINKRAQVEETLWEGRRKRSGKAC</sequence>
<gene>
    <name evidence="6" type="ORF">M2350_003131</name>
</gene>
<comment type="catalytic activity">
    <reaction evidence="4">
        <text>2 cob(II)yrinate a,c diamide + reduced [electron-transfer flavoprotein] + 2 ATP = 2 adenosylcob(III)yrinate a,c-diamide + 2 triphosphate + oxidized [electron-transfer flavoprotein] + 3 H(+)</text>
        <dbReference type="Rhea" id="RHEA:11528"/>
        <dbReference type="Rhea" id="RHEA-COMP:10685"/>
        <dbReference type="Rhea" id="RHEA-COMP:10686"/>
        <dbReference type="ChEBI" id="CHEBI:15378"/>
        <dbReference type="ChEBI" id="CHEBI:18036"/>
        <dbReference type="ChEBI" id="CHEBI:30616"/>
        <dbReference type="ChEBI" id="CHEBI:57692"/>
        <dbReference type="ChEBI" id="CHEBI:58307"/>
        <dbReference type="ChEBI" id="CHEBI:58503"/>
        <dbReference type="ChEBI" id="CHEBI:58537"/>
        <dbReference type="EC" id="2.5.1.17"/>
    </reaction>
</comment>
<keyword evidence="7" id="KW-1185">Reference proteome</keyword>
<dbReference type="Gene3D" id="1.20.1200.10">
    <property type="entry name" value="Cobalamin adenosyltransferase-like"/>
    <property type="match status" value="1"/>
</dbReference>
<protein>
    <recommendedName>
        <fullName evidence="4">Corrinoid adenosyltransferase</fullName>
        <ecNumber evidence="4">2.5.1.17</ecNumber>
    </recommendedName>
    <alternativeName>
        <fullName evidence="4">Cob(II)alamin adenosyltransferase</fullName>
    </alternativeName>
    <alternativeName>
        <fullName evidence="4">Cob(II)yrinic acid a,c-diamide adenosyltransferase</fullName>
    </alternativeName>
    <alternativeName>
        <fullName evidence="4">Cobinamide/cobalamin adenosyltransferase</fullName>
    </alternativeName>
</protein>
<dbReference type="PANTHER" id="PTHR12213">
    <property type="entry name" value="CORRINOID ADENOSYLTRANSFERASE"/>
    <property type="match status" value="1"/>
</dbReference>
<evidence type="ECO:0000256" key="2">
    <source>
        <dbReference type="ARBA" id="ARBA00022741"/>
    </source>
</evidence>
<evidence type="ECO:0000313" key="7">
    <source>
        <dbReference type="Proteomes" id="UP001204798"/>
    </source>
</evidence>
<evidence type="ECO:0000256" key="3">
    <source>
        <dbReference type="ARBA" id="ARBA00022840"/>
    </source>
</evidence>